<comment type="cofactor">
    <cofactor evidence="1">
        <name>heme</name>
        <dbReference type="ChEBI" id="CHEBI:30413"/>
    </cofactor>
</comment>
<dbReference type="GO" id="GO:0005506">
    <property type="term" value="F:iron ion binding"/>
    <property type="evidence" value="ECO:0007669"/>
    <property type="project" value="InterPro"/>
</dbReference>
<proteinExistence type="inferred from homology"/>
<keyword evidence="5" id="KW-0560">Oxidoreductase</keyword>
<keyword evidence="3" id="KW-0349">Heme</keyword>
<dbReference type="Proteomes" id="UP000620124">
    <property type="component" value="Unassembled WGS sequence"/>
</dbReference>
<keyword evidence="4" id="KW-0479">Metal-binding</keyword>
<dbReference type="GO" id="GO:0004497">
    <property type="term" value="F:monooxygenase activity"/>
    <property type="evidence" value="ECO:0007669"/>
    <property type="project" value="UniProtKB-KW"/>
</dbReference>
<dbReference type="GO" id="GO:0016705">
    <property type="term" value="F:oxidoreductase activity, acting on paired donors, with incorporation or reduction of molecular oxygen"/>
    <property type="evidence" value="ECO:0007669"/>
    <property type="project" value="InterPro"/>
</dbReference>
<evidence type="ECO:0000256" key="6">
    <source>
        <dbReference type="ARBA" id="ARBA00023004"/>
    </source>
</evidence>
<dbReference type="InterPro" id="IPR050364">
    <property type="entry name" value="Cytochrome_P450_fung"/>
</dbReference>
<evidence type="ECO:0000256" key="4">
    <source>
        <dbReference type="ARBA" id="ARBA00022723"/>
    </source>
</evidence>
<keyword evidence="7 8" id="KW-0503">Monooxygenase</keyword>
<comment type="caution">
    <text evidence="8">The sequence shown here is derived from an EMBL/GenBank/DDBJ whole genome shotgun (WGS) entry which is preliminary data.</text>
</comment>
<dbReference type="OrthoDB" id="1055148at2759"/>
<accession>A0A8H6WUU0</accession>
<evidence type="ECO:0000256" key="5">
    <source>
        <dbReference type="ARBA" id="ARBA00023002"/>
    </source>
</evidence>
<evidence type="ECO:0000256" key="1">
    <source>
        <dbReference type="ARBA" id="ARBA00001971"/>
    </source>
</evidence>
<protein>
    <submittedName>
        <fullName evidence="8">Putative monooxygenase</fullName>
    </submittedName>
</protein>
<name>A0A8H6WUU0_9AGAR</name>
<evidence type="ECO:0000313" key="8">
    <source>
        <dbReference type="EMBL" id="KAF7329014.1"/>
    </source>
</evidence>
<reference evidence="8" key="1">
    <citation type="submission" date="2020-05" db="EMBL/GenBank/DDBJ databases">
        <title>Mycena genomes resolve the evolution of fungal bioluminescence.</title>
        <authorList>
            <person name="Tsai I.J."/>
        </authorList>
    </citation>
    <scope>NUCLEOTIDE SEQUENCE</scope>
    <source>
        <strain evidence="8">CCC161011</strain>
    </source>
</reference>
<dbReference type="AlphaFoldDB" id="A0A8H6WUU0"/>
<dbReference type="PANTHER" id="PTHR46300">
    <property type="entry name" value="P450, PUTATIVE (EUROFUNG)-RELATED-RELATED"/>
    <property type="match status" value="1"/>
</dbReference>
<dbReference type="GO" id="GO:0020037">
    <property type="term" value="F:heme binding"/>
    <property type="evidence" value="ECO:0007669"/>
    <property type="project" value="InterPro"/>
</dbReference>
<evidence type="ECO:0000256" key="2">
    <source>
        <dbReference type="ARBA" id="ARBA00010617"/>
    </source>
</evidence>
<sequence>MARLLHLVIPQDNKTAGSTSPPNLWQRVTDPSNLPLAGLLEMGKRIWQDTENIHLVSELTLHITGDLVYLEAFGQPLIFLNSSKVAKDLLEQRSAIYSDRPHLEMAQLSGFDKAFVLYPPNDDWRQQRKIVTQDLALREIPRYHGFQEAEARLLAKDVIDDPSKLGDLVERRIGTIIIRLTYGHYVCTDDDPFLTLGKNAMDIFSRAAEPGVWLVDSMPMLKYLPTWFPGAGFLATAKWWREIVHKAAWDPYVWSKRSFESGSALLPNTCATAFEALDGKPSTDVDENLVWAACTMMAGGMNTVRSLPNIQTDSNAR</sequence>
<dbReference type="PANTHER" id="PTHR46300:SF7">
    <property type="entry name" value="P450, PUTATIVE (EUROFUNG)-RELATED"/>
    <property type="match status" value="1"/>
</dbReference>
<gene>
    <name evidence="8" type="ORF">MVEN_02531500</name>
</gene>
<keyword evidence="6" id="KW-0408">Iron</keyword>
<evidence type="ECO:0000256" key="3">
    <source>
        <dbReference type="ARBA" id="ARBA00022617"/>
    </source>
</evidence>
<dbReference type="InterPro" id="IPR001128">
    <property type="entry name" value="Cyt_P450"/>
</dbReference>
<comment type="similarity">
    <text evidence="2">Belongs to the cytochrome P450 family.</text>
</comment>
<dbReference type="Pfam" id="PF00067">
    <property type="entry name" value="p450"/>
    <property type="match status" value="1"/>
</dbReference>
<dbReference type="SUPFAM" id="SSF48264">
    <property type="entry name" value="Cytochrome P450"/>
    <property type="match status" value="1"/>
</dbReference>
<keyword evidence="9" id="KW-1185">Reference proteome</keyword>
<dbReference type="InterPro" id="IPR036396">
    <property type="entry name" value="Cyt_P450_sf"/>
</dbReference>
<evidence type="ECO:0000313" key="9">
    <source>
        <dbReference type="Proteomes" id="UP000620124"/>
    </source>
</evidence>
<dbReference type="Gene3D" id="1.10.630.10">
    <property type="entry name" value="Cytochrome P450"/>
    <property type="match status" value="1"/>
</dbReference>
<evidence type="ECO:0000256" key="7">
    <source>
        <dbReference type="ARBA" id="ARBA00023033"/>
    </source>
</evidence>
<dbReference type="EMBL" id="JACAZI010000034">
    <property type="protein sequence ID" value="KAF7329014.1"/>
    <property type="molecule type" value="Genomic_DNA"/>
</dbReference>
<organism evidence="8 9">
    <name type="scientific">Mycena venus</name>
    <dbReference type="NCBI Taxonomy" id="2733690"/>
    <lineage>
        <taxon>Eukaryota</taxon>
        <taxon>Fungi</taxon>
        <taxon>Dikarya</taxon>
        <taxon>Basidiomycota</taxon>
        <taxon>Agaricomycotina</taxon>
        <taxon>Agaricomycetes</taxon>
        <taxon>Agaricomycetidae</taxon>
        <taxon>Agaricales</taxon>
        <taxon>Marasmiineae</taxon>
        <taxon>Mycenaceae</taxon>
        <taxon>Mycena</taxon>
    </lineage>
</organism>